<dbReference type="PANTHER" id="PTHR15048:SF0">
    <property type="entry name" value="STARCH-BINDING DOMAIN-CONTAINING PROTEIN 1"/>
    <property type="match status" value="1"/>
</dbReference>
<dbReference type="SMART" id="SM01065">
    <property type="entry name" value="CBM_2"/>
    <property type="match status" value="1"/>
</dbReference>
<dbReference type="OrthoDB" id="550577at2759"/>
<comment type="caution">
    <text evidence="2">The sequence shown here is derived from an EMBL/GenBank/DDBJ whole genome shotgun (WGS) entry which is preliminary data.</text>
</comment>
<name>A0A8S1VFH7_PAROT</name>
<protein>
    <recommendedName>
        <fullName evidence="1">CBM20 domain-containing protein</fullName>
    </recommendedName>
</protein>
<gene>
    <name evidence="2" type="ORF">POCTA_138.1.T0660168</name>
</gene>
<reference evidence="2" key="1">
    <citation type="submission" date="2021-01" db="EMBL/GenBank/DDBJ databases">
        <authorList>
            <consortium name="Genoscope - CEA"/>
            <person name="William W."/>
        </authorList>
    </citation>
    <scope>NUCLEOTIDE SEQUENCE</scope>
</reference>
<dbReference type="EMBL" id="CAJJDP010000065">
    <property type="protein sequence ID" value="CAD8176000.1"/>
    <property type="molecule type" value="Genomic_DNA"/>
</dbReference>
<dbReference type="AlphaFoldDB" id="A0A8S1VFH7"/>
<accession>A0A8S1VFH7</accession>
<evidence type="ECO:0000313" key="2">
    <source>
        <dbReference type="EMBL" id="CAD8176000.1"/>
    </source>
</evidence>
<feature type="domain" description="CBM20" evidence="1">
    <location>
        <begin position="1"/>
        <end position="108"/>
    </location>
</feature>
<keyword evidence="3" id="KW-1185">Reference proteome</keyword>
<dbReference type="InterPro" id="IPR002044">
    <property type="entry name" value="CBM20"/>
</dbReference>
<evidence type="ECO:0000259" key="1">
    <source>
        <dbReference type="PROSITE" id="PS51166"/>
    </source>
</evidence>
<dbReference type="OMA" id="WYSDYAL"/>
<dbReference type="GO" id="GO:2001070">
    <property type="term" value="F:starch binding"/>
    <property type="evidence" value="ECO:0007669"/>
    <property type="project" value="InterPro"/>
</dbReference>
<dbReference type="PROSITE" id="PS51166">
    <property type="entry name" value="CBM20"/>
    <property type="match status" value="1"/>
</dbReference>
<sequence length="192" mass="21905">MSAQVLFRVKCSTEFSQMVRIVGNTPQLGNWNPQQGFKLITNNEMYPIWYSDYALEVELNQLVEFKIIITDGYNSFWECGENRSIQIQGQKLVVVLTYNLPSVFIYNIKRIFSDSDLTTIAQGRTRKVSIQLKDKLYDSDDDSDSEQDSDVNSLFQDEIISCNSNETISNSPNSSHFEPIFQLASELGTGEN</sequence>
<dbReference type="Pfam" id="PF00686">
    <property type="entry name" value="CBM_20"/>
    <property type="match status" value="1"/>
</dbReference>
<evidence type="ECO:0000313" key="3">
    <source>
        <dbReference type="Proteomes" id="UP000683925"/>
    </source>
</evidence>
<dbReference type="CDD" id="cd05467">
    <property type="entry name" value="CBM20"/>
    <property type="match status" value="1"/>
</dbReference>
<dbReference type="Proteomes" id="UP000683925">
    <property type="component" value="Unassembled WGS sequence"/>
</dbReference>
<dbReference type="GO" id="GO:0016020">
    <property type="term" value="C:membrane"/>
    <property type="evidence" value="ECO:0007669"/>
    <property type="project" value="TreeGrafter"/>
</dbReference>
<dbReference type="PANTHER" id="PTHR15048">
    <property type="entry name" value="STARCH-BINDING DOMAIN-CONTAINING PROTEIN 1"/>
    <property type="match status" value="1"/>
</dbReference>
<proteinExistence type="predicted"/>
<organism evidence="2 3">
    <name type="scientific">Paramecium octaurelia</name>
    <dbReference type="NCBI Taxonomy" id="43137"/>
    <lineage>
        <taxon>Eukaryota</taxon>
        <taxon>Sar</taxon>
        <taxon>Alveolata</taxon>
        <taxon>Ciliophora</taxon>
        <taxon>Intramacronucleata</taxon>
        <taxon>Oligohymenophorea</taxon>
        <taxon>Peniculida</taxon>
        <taxon>Parameciidae</taxon>
        <taxon>Paramecium</taxon>
    </lineage>
</organism>